<name>A0A816TA99_BRANA</name>
<dbReference type="PANTHER" id="PTHR37725:SF1">
    <property type="match status" value="1"/>
</dbReference>
<sequence length="237" mass="25862">MGRREISRENNSHSAVFLFLDAGGGLSRRCCLLCSVFFSVVLNHPINSLSYHSTEDEKDNSCKNSLFFGLFDDSESTRLRSGGMKRQYSDMGDIYHRVYEELHDDVNYGDGDDEGSKMDMRVLMLLEYMRELYVGQLQVLKKMFPGGAKDEFLGFFNKIGDAMSQFKKDSRPLTKSKTMQRSLSVNMGPTELRDKRFKVTTVEAGGAPAGGAGGAGTSGAAGGGKGGSAAGQGQTKK</sequence>
<proteinExistence type="predicted"/>
<evidence type="ECO:0000256" key="1">
    <source>
        <dbReference type="SAM" id="MobiDB-lite"/>
    </source>
</evidence>
<dbReference type="Proteomes" id="UP001295469">
    <property type="component" value="Chromosome A05"/>
</dbReference>
<dbReference type="AlphaFoldDB" id="A0A816TA99"/>
<organism evidence="2">
    <name type="scientific">Brassica napus</name>
    <name type="common">Rape</name>
    <dbReference type="NCBI Taxonomy" id="3708"/>
    <lineage>
        <taxon>Eukaryota</taxon>
        <taxon>Viridiplantae</taxon>
        <taxon>Streptophyta</taxon>
        <taxon>Embryophyta</taxon>
        <taxon>Tracheophyta</taxon>
        <taxon>Spermatophyta</taxon>
        <taxon>Magnoliopsida</taxon>
        <taxon>eudicotyledons</taxon>
        <taxon>Gunneridae</taxon>
        <taxon>Pentapetalae</taxon>
        <taxon>rosids</taxon>
        <taxon>malvids</taxon>
        <taxon>Brassicales</taxon>
        <taxon>Brassicaceae</taxon>
        <taxon>Brassiceae</taxon>
        <taxon>Brassica</taxon>
    </lineage>
</organism>
<feature type="region of interest" description="Disordered" evidence="1">
    <location>
        <begin position="203"/>
        <end position="237"/>
    </location>
</feature>
<accession>A0A816TA99</accession>
<dbReference type="EMBL" id="HG994359">
    <property type="protein sequence ID" value="CAF2094780.1"/>
    <property type="molecule type" value="Genomic_DNA"/>
</dbReference>
<gene>
    <name evidence="2" type="ORF">DARMORV10_A05P07380.1</name>
</gene>
<protein>
    <submittedName>
        <fullName evidence="2">(rape) hypothetical protein</fullName>
    </submittedName>
</protein>
<evidence type="ECO:0000313" key="2">
    <source>
        <dbReference type="EMBL" id="CAF2094780.1"/>
    </source>
</evidence>
<dbReference type="PANTHER" id="PTHR37725">
    <property type="match status" value="1"/>
</dbReference>
<reference evidence="2" key="1">
    <citation type="submission" date="2021-01" db="EMBL/GenBank/DDBJ databases">
        <authorList>
            <consortium name="Genoscope - CEA"/>
            <person name="William W."/>
        </authorList>
    </citation>
    <scope>NUCLEOTIDE SEQUENCE</scope>
</reference>
<feature type="compositionally biased region" description="Gly residues" evidence="1">
    <location>
        <begin position="207"/>
        <end position="230"/>
    </location>
</feature>